<protein>
    <submittedName>
        <fullName evidence="2">Protein serine/threonine phosphatase PrpC, regulation of stationary phase</fullName>
    </submittedName>
</protein>
<feature type="compositionally biased region" description="Low complexity" evidence="1">
    <location>
        <begin position="116"/>
        <end position="126"/>
    </location>
</feature>
<gene>
    <name evidence="2" type="ORF">AVDCRST_MAG05-3857</name>
</gene>
<feature type="non-terminal residue" evidence="2">
    <location>
        <position position="407"/>
    </location>
</feature>
<feature type="compositionally biased region" description="Basic residues" evidence="1">
    <location>
        <begin position="23"/>
        <end position="42"/>
    </location>
</feature>
<accession>A0A6J4TJ62</accession>
<name>A0A6J4TJ62_9ACTN</name>
<organism evidence="2">
    <name type="scientific">uncultured Rubrobacteraceae bacterium</name>
    <dbReference type="NCBI Taxonomy" id="349277"/>
    <lineage>
        <taxon>Bacteria</taxon>
        <taxon>Bacillati</taxon>
        <taxon>Actinomycetota</taxon>
        <taxon>Rubrobacteria</taxon>
        <taxon>Rubrobacterales</taxon>
        <taxon>Rubrobacteraceae</taxon>
        <taxon>environmental samples</taxon>
    </lineage>
</organism>
<reference evidence="2" key="1">
    <citation type="submission" date="2020-02" db="EMBL/GenBank/DDBJ databases">
        <authorList>
            <person name="Meier V. D."/>
        </authorList>
    </citation>
    <scope>NUCLEOTIDE SEQUENCE</scope>
    <source>
        <strain evidence="2">AVDCRST_MAG05</strain>
    </source>
</reference>
<feature type="compositionally biased region" description="Low complexity" evidence="1">
    <location>
        <begin position="217"/>
        <end position="228"/>
    </location>
</feature>
<dbReference type="AlphaFoldDB" id="A0A6J4TJ62"/>
<feature type="compositionally biased region" description="Low complexity" evidence="1">
    <location>
        <begin position="320"/>
        <end position="331"/>
    </location>
</feature>
<sequence length="407" mass="43755">AAARAPALRRHRPRQGPPEQRRRPARGRRRGRDALRCRRRGGGLRGRGGGELHSHRRAARPRPRRLLRGGHRGGEPPHPGRRPGGRQALRHEHDGGGGPVRRDQKGARRRDRPRRGLAGLPLQGRGTQTRDRGPLLGGRARAQRRPHAGAGLRAPAEEPHNPRSWHGGRGYGGQDRPAGRGRGPLRPLLRRPDGHGEGGGGWGDPDPPPRGPRGRRPGPALRRAGGWRQRQHHRRRRRREGTPGGGAAGRKRGCGGRGPLRRHGRDAEPRGAARHAAGEDGRGPGPVGRGAAAADENPEASQAAFREGGEVPERAREGSGRCARPPRGARARLPVGFEPVLLRLRGGRGRRLQGASLRAVGGRAQPGVAEAGAYGVRDQGALRAAHRDPQALHPRGSREGPRGHGRV</sequence>
<feature type="region of interest" description="Disordered" evidence="1">
    <location>
        <begin position="1"/>
        <end position="331"/>
    </location>
</feature>
<feature type="region of interest" description="Disordered" evidence="1">
    <location>
        <begin position="381"/>
        <end position="407"/>
    </location>
</feature>
<dbReference type="EMBL" id="CADCVM010000426">
    <property type="protein sequence ID" value="CAA9524619.1"/>
    <property type="molecule type" value="Genomic_DNA"/>
</dbReference>
<feature type="compositionally biased region" description="Basic and acidic residues" evidence="1">
    <location>
        <begin position="265"/>
        <end position="282"/>
    </location>
</feature>
<feature type="compositionally biased region" description="Basic and acidic residues" evidence="1">
    <location>
        <begin position="307"/>
        <end position="319"/>
    </location>
</feature>
<feature type="compositionally biased region" description="Basic residues" evidence="1">
    <location>
        <begin position="249"/>
        <end position="264"/>
    </location>
</feature>
<feature type="compositionally biased region" description="Basic residues" evidence="1">
    <location>
        <begin position="229"/>
        <end position="239"/>
    </location>
</feature>
<evidence type="ECO:0000313" key="2">
    <source>
        <dbReference type="EMBL" id="CAA9524619.1"/>
    </source>
</evidence>
<proteinExistence type="predicted"/>
<feature type="compositionally biased region" description="Basic residues" evidence="1">
    <location>
        <begin position="54"/>
        <end position="71"/>
    </location>
</feature>
<evidence type="ECO:0000256" key="1">
    <source>
        <dbReference type="SAM" id="MobiDB-lite"/>
    </source>
</evidence>
<feature type="compositionally biased region" description="Basic and acidic residues" evidence="1">
    <location>
        <begin position="89"/>
        <end position="106"/>
    </location>
</feature>
<feature type="compositionally biased region" description="Basic and acidic residues" evidence="1">
    <location>
        <begin position="385"/>
        <end position="407"/>
    </location>
</feature>
<feature type="non-terminal residue" evidence="2">
    <location>
        <position position="1"/>
    </location>
</feature>